<dbReference type="AlphaFoldDB" id="A0A1E4TLP8"/>
<feature type="region of interest" description="Disordered" evidence="14">
    <location>
        <begin position="312"/>
        <end position="353"/>
    </location>
</feature>
<comment type="similarity">
    <text evidence="9">Belongs to the glycosyltransferase 8 family. Glycogenin subfamily.</text>
</comment>
<dbReference type="EMBL" id="KV453841">
    <property type="protein sequence ID" value="ODV92568.1"/>
    <property type="molecule type" value="Genomic_DNA"/>
</dbReference>
<dbReference type="Proteomes" id="UP000095023">
    <property type="component" value="Unassembled WGS sequence"/>
</dbReference>
<evidence type="ECO:0000256" key="13">
    <source>
        <dbReference type="ARBA" id="ARBA00057883"/>
    </source>
</evidence>
<comment type="subcellular location">
    <subcellularLocation>
        <location evidence="2">Cytoplasm</location>
    </subcellularLocation>
</comment>
<dbReference type="PANTHER" id="PTHR11183">
    <property type="entry name" value="GLYCOGENIN SUBFAMILY MEMBER"/>
    <property type="match status" value="1"/>
</dbReference>
<evidence type="ECO:0000256" key="9">
    <source>
        <dbReference type="ARBA" id="ARBA00038162"/>
    </source>
</evidence>
<keyword evidence="5" id="KW-0479">Metal-binding</keyword>
<evidence type="ECO:0000256" key="7">
    <source>
        <dbReference type="ARBA" id="ARBA00023180"/>
    </source>
</evidence>
<evidence type="ECO:0000256" key="5">
    <source>
        <dbReference type="ARBA" id="ARBA00022723"/>
    </source>
</evidence>
<gene>
    <name evidence="15" type="ORF">CANCADRAFT_56202</name>
</gene>
<evidence type="ECO:0000256" key="1">
    <source>
        <dbReference type="ARBA" id="ARBA00001936"/>
    </source>
</evidence>
<keyword evidence="3" id="KW-0963">Cytoplasm</keyword>
<comment type="catalytic activity">
    <reaction evidence="12">
        <text>L-tyrosyl-[glycogenin] + UDP-alpha-D-glucose = alpha-D-glucosyl-L-tyrosyl-[glycogenin] + UDP + H(+)</text>
        <dbReference type="Rhea" id="RHEA:23360"/>
        <dbReference type="Rhea" id="RHEA-COMP:14604"/>
        <dbReference type="Rhea" id="RHEA-COMP:14605"/>
        <dbReference type="ChEBI" id="CHEBI:15378"/>
        <dbReference type="ChEBI" id="CHEBI:46858"/>
        <dbReference type="ChEBI" id="CHEBI:58223"/>
        <dbReference type="ChEBI" id="CHEBI:58885"/>
        <dbReference type="ChEBI" id="CHEBI:140573"/>
        <dbReference type="EC" id="2.4.1.186"/>
    </reaction>
</comment>
<dbReference type="GO" id="GO:0046872">
    <property type="term" value="F:metal ion binding"/>
    <property type="evidence" value="ECO:0007669"/>
    <property type="project" value="UniProtKB-KW"/>
</dbReference>
<organism evidence="15 16">
    <name type="scientific">Tortispora caseinolytica NRRL Y-17796</name>
    <dbReference type="NCBI Taxonomy" id="767744"/>
    <lineage>
        <taxon>Eukaryota</taxon>
        <taxon>Fungi</taxon>
        <taxon>Dikarya</taxon>
        <taxon>Ascomycota</taxon>
        <taxon>Saccharomycotina</taxon>
        <taxon>Trigonopsidomycetes</taxon>
        <taxon>Trigonopsidales</taxon>
        <taxon>Trigonopsidaceae</taxon>
        <taxon>Tortispora</taxon>
    </lineage>
</organism>
<dbReference type="FunFam" id="3.90.550.10:FF:000092">
    <property type="entry name" value="Glycogenin 2"/>
    <property type="match status" value="1"/>
</dbReference>
<evidence type="ECO:0000256" key="11">
    <source>
        <dbReference type="ARBA" id="ARBA00050886"/>
    </source>
</evidence>
<evidence type="ECO:0000256" key="4">
    <source>
        <dbReference type="ARBA" id="ARBA00022679"/>
    </source>
</evidence>
<dbReference type="InterPro" id="IPR050587">
    <property type="entry name" value="GNT1/Glycosyltrans_8"/>
</dbReference>
<comment type="catalytic activity">
    <reaction evidence="11">
        <text>[1,4-alpha-D-glucosyl](n)-L-tyrosyl-[glycogenin] + UDP-alpha-D-glucose = [1,4-alpha-D-glucosyl](n+1)-L-tyrosyl-[glycogenin] + UDP + H(+)</text>
        <dbReference type="Rhea" id="RHEA:56560"/>
        <dbReference type="Rhea" id="RHEA-COMP:14606"/>
        <dbReference type="Rhea" id="RHEA-COMP:14607"/>
        <dbReference type="ChEBI" id="CHEBI:15378"/>
        <dbReference type="ChEBI" id="CHEBI:58223"/>
        <dbReference type="ChEBI" id="CHEBI:58885"/>
        <dbReference type="ChEBI" id="CHEBI:140574"/>
        <dbReference type="EC" id="2.4.1.186"/>
    </reaction>
</comment>
<dbReference type="CDD" id="cd02537">
    <property type="entry name" value="GT8_Glycogenin"/>
    <property type="match status" value="1"/>
</dbReference>
<evidence type="ECO:0000256" key="2">
    <source>
        <dbReference type="ARBA" id="ARBA00004496"/>
    </source>
</evidence>
<dbReference type="OrthoDB" id="2014201at2759"/>
<keyword evidence="4 15" id="KW-0808">Transferase</keyword>
<keyword evidence="16" id="KW-1185">Reference proteome</keyword>
<comment type="cofactor">
    <cofactor evidence="1">
        <name>Mn(2+)</name>
        <dbReference type="ChEBI" id="CHEBI:29035"/>
    </cofactor>
</comment>
<keyword evidence="7" id="KW-0325">Glycoprotein</keyword>
<comment type="function">
    <text evidence="13">Self-glucosylating initiator of glycogen synthesis. It catalyzes the formation of a short alpha (1,4)-glucosyl chain covalently attached via a glucose 1-O-tyrosyl linkage to internal tyrosine residues and these chains act as primers for the elongation reaction catalyzed by glycogen synthase.</text>
</comment>
<reference evidence="16" key="1">
    <citation type="submission" date="2016-02" db="EMBL/GenBank/DDBJ databases">
        <title>Comparative genomics of biotechnologically important yeasts.</title>
        <authorList>
            <consortium name="DOE Joint Genome Institute"/>
            <person name="Riley R."/>
            <person name="Haridas S."/>
            <person name="Wolfe K.H."/>
            <person name="Lopes M.R."/>
            <person name="Hittinger C.T."/>
            <person name="Goker M."/>
            <person name="Salamov A."/>
            <person name="Wisecaver J."/>
            <person name="Long T.M."/>
            <person name="Aerts A.L."/>
            <person name="Barry K."/>
            <person name="Choi C."/>
            <person name="Clum A."/>
            <person name="Coughlan A.Y."/>
            <person name="Deshpande S."/>
            <person name="Douglass A.P."/>
            <person name="Hanson S.J."/>
            <person name="Klenk H.-P."/>
            <person name="Labutti K."/>
            <person name="Lapidus A."/>
            <person name="Lindquist E."/>
            <person name="Lipzen A."/>
            <person name="Meier-Kolthoff J.P."/>
            <person name="Ohm R.A."/>
            <person name="Otillar R.P."/>
            <person name="Pangilinan J."/>
            <person name="Peng Y."/>
            <person name="Rokas A."/>
            <person name="Rosa C.A."/>
            <person name="Scheuner C."/>
            <person name="Sibirny A.A."/>
            <person name="Slot J.C."/>
            <person name="Stielow J.B."/>
            <person name="Sun H."/>
            <person name="Kurtzman C.P."/>
            <person name="Blackwell M."/>
            <person name="Jeffries T.W."/>
            <person name="Grigoriev I.V."/>
        </authorList>
    </citation>
    <scope>NUCLEOTIDE SEQUENCE [LARGE SCALE GENOMIC DNA]</scope>
    <source>
        <strain evidence="16">NRRL Y-17796</strain>
    </source>
</reference>
<proteinExistence type="inferred from homology"/>
<keyword evidence="8" id="KW-0464">Manganese</keyword>
<dbReference type="InterPro" id="IPR029044">
    <property type="entry name" value="Nucleotide-diphossugar_trans"/>
</dbReference>
<keyword evidence="6" id="KW-0320">Glycogen biosynthesis</keyword>
<dbReference type="Gene3D" id="3.90.550.10">
    <property type="entry name" value="Spore Coat Polysaccharide Biosynthesis Protein SpsA, Chain A"/>
    <property type="match status" value="1"/>
</dbReference>
<evidence type="ECO:0000313" key="16">
    <source>
        <dbReference type="Proteomes" id="UP000095023"/>
    </source>
</evidence>
<dbReference type="SUPFAM" id="SSF53448">
    <property type="entry name" value="Nucleotide-diphospho-sugar transferases"/>
    <property type="match status" value="1"/>
</dbReference>
<protein>
    <recommendedName>
        <fullName evidence="10">glycogenin glucosyltransferase</fullName>
        <ecNumber evidence="10">2.4.1.186</ecNumber>
    </recommendedName>
</protein>
<dbReference type="InterPro" id="IPR002495">
    <property type="entry name" value="Glyco_trans_8"/>
</dbReference>
<name>A0A1E4TLP8_9ASCO</name>
<sequence>MGGNAFFTLLTSDSYAVGAVTLAASLKDFDPDVCVCVLVTADVSDGVLLSLNRVFDEVIEIGLLECHGTTYETVLERPDLKDTLTKLHLWDQEQYSKIVYLDADTLPVKSMRTLFDVEVSETVIGACPDIGWPDMFNSGVMVLKPSKATYKALIDTYKTKQELIDGADQGLLNVFFENNWLHIPFIYNVAFSGAYQYRPAFLHFRDKIACIHFIGTNKPWTSTAPNDLLAPYFDKWWSRFAQIRAFAQLPGYSVPLASETAALKDSSQSLAKLSDVPVKAETIRTSANWNPALGPPPADTLPEGANLVYSSHVNAWDQKRPDRSASQRGRSKHKNTMKALSKSLSKTRIDEEE</sequence>
<dbReference type="GO" id="GO:0008466">
    <property type="term" value="F:glycogenin glucosyltransferase activity"/>
    <property type="evidence" value="ECO:0007669"/>
    <property type="project" value="UniProtKB-EC"/>
</dbReference>
<evidence type="ECO:0000256" key="3">
    <source>
        <dbReference type="ARBA" id="ARBA00022490"/>
    </source>
</evidence>
<evidence type="ECO:0000256" key="6">
    <source>
        <dbReference type="ARBA" id="ARBA00023056"/>
    </source>
</evidence>
<evidence type="ECO:0000256" key="10">
    <source>
        <dbReference type="ARBA" id="ARBA00038934"/>
    </source>
</evidence>
<evidence type="ECO:0000313" key="15">
    <source>
        <dbReference type="EMBL" id="ODV92568.1"/>
    </source>
</evidence>
<evidence type="ECO:0000256" key="12">
    <source>
        <dbReference type="ARBA" id="ARBA00052293"/>
    </source>
</evidence>
<dbReference type="GO" id="GO:0005978">
    <property type="term" value="P:glycogen biosynthetic process"/>
    <property type="evidence" value="ECO:0007669"/>
    <property type="project" value="UniProtKB-KW"/>
</dbReference>
<evidence type="ECO:0000256" key="8">
    <source>
        <dbReference type="ARBA" id="ARBA00023211"/>
    </source>
</evidence>
<dbReference type="Pfam" id="PF01501">
    <property type="entry name" value="Glyco_transf_8"/>
    <property type="match status" value="1"/>
</dbReference>
<accession>A0A1E4TLP8</accession>
<dbReference type="GO" id="GO:0005737">
    <property type="term" value="C:cytoplasm"/>
    <property type="evidence" value="ECO:0007669"/>
    <property type="project" value="UniProtKB-SubCell"/>
</dbReference>
<evidence type="ECO:0000256" key="14">
    <source>
        <dbReference type="SAM" id="MobiDB-lite"/>
    </source>
</evidence>
<dbReference type="EC" id="2.4.1.186" evidence="10"/>